<name>A0A0F9H9A4_9ZZZZ</name>
<reference evidence="1" key="1">
    <citation type="journal article" date="2015" name="Nature">
        <title>Complex archaea that bridge the gap between prokaryotes and eukaryotes.</title>
        <authorList>
            <person name="Spang A."/>
            <person name="Saw J.H."/>
            <person name="Jorgensen S.L."/>
            <person name="Zaremba-Niedzwiedzka K."/>
            <person name="Martijn J."/>
            <person name="Lind A.E."/>
            <person name="van Eijk R."/>
            <person name="Schleper C."/>
            <person name="Guy L."/>
            <person name="Ettema T.J."/>
        </authorList>
    </citation>
    <scope>NUCLEOTIDE SEQUENCE</scope>
</reference>
<comment type="caution">
    <text evidence="1">The sequence shown here is derived from an EMBL/GenBank/DDBJ whole genome shotgun (WGS) entry which is preliminary data.</text>
</comment>
<protein>
    <submittedName>
        <fullName evidence="1">Uncharacterized protein</fullName>
    </submittedName>
</protein>
<accession>A0A0F9H9A4</accession>
<organism evidence="1">
    <name type="scientific">marine sediment metagenome</name>
    <dbReference type="NCBI Taxonomy" id="412755"/>
    <lineage>
        <taxon>unclassified sequences</taxon>
        <taxon>metagenomes</taxon>
        <taxon>ecological metagenomes</taxon>
    </lineage>
</organism>
<gene>
    <name evidence="1" type="ORF">LCGC14_1731800</name>
</gene>
<proteinExistence type="predicted"/>
<evidence type="ECO:0000313" key="1">
    <source>
        <dbReference type="EMBL" id="KKM07645.1"/>
    </source>
</evidence>
<dbReference type="AlphaFoldDB" id="A0A0F9H9A4"/>
<dbReference type="EMBL" id="LAZR01015724">
    <property type="protein sequence ID" value="KKM07645.1"/>
    <property type="molecule type" value="Genomic_DNA"/>
</dbReference>
<sequence>MTPPTFINGIDSIEREIVRHDTHFHTREIWLGAAAVPAGETHVADVDSMVAFVADAGNDDWGTWLQVIGSTDTPVDAGMVWYDAHRIAITTVEQANTETRVQIGFGATGAAALTAGTYTEIIFRVPANARNIPIDERIKRAVSGDKAWVRVWADGAASGEVRFFLGIHEYPF</sequence>